<organism evidence="2">
    <name type="scientific">hydrothermal vent metagenome</name>
    <dbReference type="NCBI Taxonomy" id="652676"/>
    <lineage>
        <taxon>unclassified sequences</taxon>
        <taxon>metagenomes</taxon>
        <taxon>ecological metagenomes</taxon>
    </lineage>
</organism>
<dbReference type="AlphaFoldDB" id="A0A3B0VN31"/>
<gene>
    <name evidence="2" type="ORF">MNBD_DELTA03-1254</name>
</gene>
<evidence type="ECO:0000313" key="2">
    <source>
        <dbReference type="EMBL" id="VAW33566.1"/>
    </source>
</evidence>
<name>A0A3B0VN31_9ZZZZ</name>
<dbReference type="Pfam" id="PF11845">
    <property type="entry name" value="Tll0287-like"/>
    <property type="match status" value="1"/>
</dbReference>
<dbReference type="EMBL" id="UOEX01000042">
    <property type="protein sequence ID" value="VAW33566.1"/>
    <property type="molecule type" value="Genomic_DNA"/>
</dbReference>
<reference evidence="2" key="1">
    <citation type="submission" date="2018-06" db="EMBL/GenBank/DDBJ databases">
        <authorList>
            <person name="Zhirakovskaya E."/>
        </authorList>
    </citation>
    <scope>NUCLEOTIDE SEQUENCE</scope>
</reference>
<proteinExistence type="predicted"/>
<evidence type="ECO:0000259" key="1">
    <source>
        <dbReference type="Pfam" id="PF11845"/>
    </source>
</evidence>
<accession>A0A3B0VN31</accession>
<protein>
    <submittedName>
        <fullName evidence="2">Cytochrome c family protein</fullName>
    </submittedName>
</protein>
<dbReference type="InterPro" id="IPR021796">
    <property type="entry name" value="Tll0287-like_dom"/>
</dbReference>
<feature type="domain" description="Tll0287-like" evidence="1">
    <location>
        <begin position="38"/>
        <end position="152"/>
    </location>
</feature>
<feature type="non-terminal residue" evidence="2">
    <location>
        <position position="152"/>
    </location>
</feature>
<sequence length="152" mass="16675">MNLKQTAVLTALILCLGTTTAQAAGHWRRNTARQAVKELGSNLKKALKQAMKEGGPAKAIAVCNEKALLIADKISLERGWRVGRTSLKYRNPANAPDAWERSVLLQFAKRRAIGENPAGMEFSEMVKKNGRLAFRYMKAIPTAPICLKCHGS</sequence>